<comment type="caution">
    <text evidence="1">The sequence shown here is derived from an EMBL/GenBank/DDBJ whole genome shotgun (WGS) entry which is preliminary data.</text>
</comment>
<dbReference type="InterPro" id="IPR024079">
    <property type="entry name" value="MetalloPept_cat_dom_sf"/>
</dbReference>
<dbReference type="GO" id="GO:0008237">
    <property type="term" value="F:metallopeptidase activity"/>
    <property type="evidence" value="ECO:0007669"/>
    <property type="project" value="InterPro"/>
</dbReference>
<gene>
    <name evidence="1" type="ORF">LY79DRAFT_311178</name>
</gene>
<reference evidence="1" key="1">
    <citation type="submission" date="2021-06" db="EMBL/GenBank/DDBJ databases">
        <title>Comparative genomics, transcriptomics and evolutionary studies reveal genomic signatures of adaptation to plant cell wall in hemibiotrophic fungi.</title>
        <authorList>
            <consortium name="DOE Joint Genome Institute"/>
            <person name="Baroncelli R."/>
            <person name="Diaz J.F."/>
            <person name="Benocci T."/>
            <person name="Peng M."/>
            <person name="Battaglia E."/>
            <person name="Haridas S."/>
            <person name="Andreopoulos W."/>
            <person name="Labutti K."/>
            <person name="Pangilinan J."/>
            <person name="Floch G.L."/>
            <person name="Makela M.R."/>
            <person name="Henrissat B."/>
            <person name="Grigoriev I.V."/>
            <person name="Crouch J.A."/>
            <person name="De Vries R.P."/>
            <person name="Sukno S.A."/>
            <person name="Thon M.R."/>
        </authorList>
    </citation>
    <scope>NUCLEOTIDE SEQUENCE</scope>
    <source>
        <strain evidence="1">CBS 125086</strain>
    </source>
</reference>
<dbReference type="Proteomes" id="UP001230504">
    <property type="component" value="Unassembled WGS sequence"/>
</dbReference>
<dbReference type="Gene3D" id="3.40.390.10">
    <property type="entry name" value="Collagenase (Catalytic Domain)"/>
    <property type="match status" value="1"/>
</dbReference>
<dbReference type="EMBL" id="JAHLJV010000057">
    <property type="protein sequence ID" value="KAK1580188.1"/>
    <property type="molecule type" value="Genomic_DNA"/>
</dbReference>
<proteinExistence type="predicted"/>
<sequence length="146" mass="16466">MIKRYASTITLNPRFIDSIRKAGWNRFNKERSQKAMSPDLAEKVGKGLENFSNLFFKAFGTTTEFRSDVDILSTLEVTVLHELMHTRAGEHADDAPFGKCYLWDNILKAKNENNAESLAYLAMIIQLINNFKLHVTQAGKVIGIGS</sequence>
<dbReference type="AlphaFoldDB" id="A0AAD8PSZ9"/>
<evidence type="ECO:0000313" key="1">
    <source>
        <dbReference type="EMBL" id="KAK1580188.1"/>
    </source>
</evidence>
<organism evidence="1 2">
    <name type="scientific">Colletotrichum navitas</name>
    <dbReference type="NCBI Taxonomy" id="681940"/>
    <lineage>
        <taxon>Eukaryota</taxon>
        <taxon>Fungi</taxon>
        <taxon>Dikarya</taxon>
        <taxon>Ascomycota</taxon>
        <taxon>Pezizomycotina</taxon>
        <taxon>Sordariomycetes</taxon>
        <taxon>Hypocreomycetidae</taxon>
        <taxon>Glomerellales</taxon>
        <taxon>Glomerellaceae</taxon>
        <taxon>Colletotrichum</taxon>
        <taxon>Colletotrichum graminicola species complex</taxon>
    </lineage>
</organism>
<protein>
    <submittedName>
        <fullName evidence="1">Uncharacterized protein</fullName>
    </submittedName>
</protein>
<dbReference type="GeneID" id="85436584"/>
<evidence type="ECO:0000313" key="2">
    <source>
        <dbReference type="Proteomes" id="UP001230504"/>
    </source>
</evidence>
<name>A0AAD8PSZ9_9PEZI</name>
<dbReference type="RefSeq" id="XP_060411245.1">
    <property type="nucleotide sequence ID" value="XM_060552344.1"/>
</dbReference>
<keyword evidence="2" id="KW-1185">Reference proteome</keyword>
<accession>A0AAD8PSZ9</accession>